<dbReference type="EMBL" id="AP022577">
    <property type="protein sequence ID" value="BBX87854.1"/>
    <property type="molecule type" value="Genomic_DNA"/>
</dbReference>
<sequence length="83" mass="8987">MELEQLLAIFDAAAANLAKSEAIWDQAEAMIPRSASLGNPLGFDDLARAWMDLIRGLPPVDGWTITESIPTPDDIGRSGLLHE</sequence>
<evidence type="ECO:0000313" key="2">
    <source>
        <dbReference type="Proteomes" id="UP000465609"/>
    </source>
</evidence>
<dbReference type="Proteomes" id="UP000465609">
    <property type="component" value="Chromosome"/>
</dbReference>
<keyword evidence="2" id="KW-1185">Reference proteome</keyword>
<gene>
    <name evidence="1" type="ORF">MAUB_57270</name>
</gene>
<organism evidence="1 2">
    <name type="scientific">Mycolicibacterium aubagnense</name>
    <dbReference type="NCBI Taxonomy" id="319707"/>
    <lineage>
        <taxon>Bacteria</taxon>
        <taxon>Bacillati</taxon>
        <taxon>Actinomycetota</taxon>
        <taxon>Actinomycetes</taxon>
        <taxon>Mycobacteriales</taxon>
        <taxon>Mycobacteriaceae</taxon>
        <taxon>Mycolicibacterium</taxon>
    </lineage>
</organism>
<evidence type="ECO:0000313" key="1">
    <source>
        <dbReference type="EMBL" id="BBX87854.1"/>
    </source>
</evidence>
<dbReference type="RefSeq" id="WP_138233554.1">
    <property type="nucleotide sequence ID" value="NZ_AP022577.1"/>
</dbReference>
<proteinExistence type="predicted"/>
<protein>
    <submittedName>
        <fullName evidence="1">Uncharacterized protein</fullName>
    </submittedName>
</protein>
<accession>A0ABN5Z455</accession>
<reference evidence="1 2" key="1">
    <citation type="journal article" date="2019" name="Emerg. Microbes Infect.">
        <title>Comprehensive subspecies identification of 175 nontuberculous mycobacteria species based on 7547 genomic profiles.</title>
        <authorList>
            <person name="Matsumoto Y."/>
            <person name="Kinjo T."/>
            <person name="Motooka D."/>
            <person name="Nabeya D."/>
            <person name="Jung N."/>
            <person name="Uechi K."/>
            <person name="Horii T."/>
            <person name="Iida T."/>
            <person name="Fujita J."/>
            <person name="Nakamura S."/>
        </authorList>
    </citation>
    <scope>NUCLEOTIDE SEQUENCE [LARGE SCALE GENOMIC DNA]</scope>
    <source>
        <strain evidence="1 2">JCM 15296</strain>
    </source>
</reference>
<name>A0ABN5Z455_9MYCO</name>